<keyword evidence="1" id="KW-0812">Transmembrane</keyword>
<dbReference type="RefSeq" id="WP_273585123.1">
    <property type="nucleotide sequence ID" value="NZ_JANHJP010000002.1"/>
</dbReference>
<feature type="transmembrane region" description="Helical" evidence="1">
    <location>
        <begin position="12"/>
        <end position="34"/>
    </location>
</feature>
<feature type="transmembrane region" description="Helical" evidence="1">
    <location>
        <begin position="101"/>
        <end position="124"/>
    </location>
</feature>
<evidence type="ECO:0000313" key="3">
    <source>
        <dbReference type="Proteomes" id="UP001221763"/>
    </source>
</evidence>
<evidence type="ECO:0000313" key="2">
    <source>
        <dbReference type="EMBL" id="MDC9031892.1"/>
    </source>
</evidence>
<reference evidence="2 3" key="1">
    <citation type="journal article" date="2023" name="Plant">
        <title>Draft Genome Sequence Resource of CBPPT1, a 'Candidatus Phytoplasma trifolii'-Related Strain Associated with Potato Purple Top Disease in the Columbia Basin, U.S.A.</title>
        <authorList>
            <person name="Wei W."/>
            <person name="Shao J."/>
            <person name="Bottner-Parker K.D."/>
            <person name="Zhao Y."/>
        </authorList>
    </citation>
    <scope>NUCLEOTIDE SEQUENCE [LARGE SCALE GENOMIC DNA]</scope>
    <source>
        <strain evidence="2 3">CBPPT1</strain>
    </source>
</reference>
<feature type="transmembrane region" description="Helical" evidence="1">
    <location>
        <begin position="54"/>
        <end position="80"/>
    </location>
</feature>
<feature type="transmembrane region" description="Helical" evidence="1">
    <location>
        <begin position="192"/>
        <end position="216"/>
    </location>
</feature>
<accession>A0ABT5LAT2</accession>
<keyword evidence="1" id="KW-0472">Membrane</keyword>
<protein>
    <recommendedName>
        <fullName evidence="4">Integral membrane protein</fullName>
    </recommendedName>
</protein>
<sequence length="228" mass="26559">MRKKFKKMKQSSLKKIIFISFLLSISFIIEFVLTKVIFGHSCQNSLIKLELLPLILIGFFFGFKYSFYANLLYICIHIILESNNSIHQHSLLKEGYNNNETLLIIGVLLFLFIIPYLACSLIGIFCSKNSNNFFKTKNIWISLSLTTIIQSISYILFVCLFYKNKNVSHHIFDHMISYKDSIQNSLNINPGLLIFLYFFFSVTITNIITGICLHFIKRIFQDNIVSFL</sequence>
<comment type="caution">
    <text evidence="2">The sequence shown here is derived from an EMBL/GenBank/DDBJ whole genome shotgun (WGS) entry which is preliminary data.</text>
</comment>
<feature type="transmembrane region" description="Helical" evidence="1">
    <location>
        <begin position="139"/>
        <end position="162"/>
    </location>
</feature>
<proteinExistence type="predicted"/>
<dbReference type="Proteomes" id="UP001221763">
    <property type="component" value="Unassembled WGS sequence"/>
</dbReference>
<gene>
    <name evidence="2" type="ORF">M8044_000111</name>
</gene>
<organism evidence="2 3">
    <name type="scientific">Columbia Basin potato purple top phytoplasma</name>
    <dbReference type="NCBI Taxonomy" id="307134"/>
    <lineage>
        <taxon>Bacteria</taxon>
        <taxon>Bacillati</taxon>
        <taxon>Mycoplasmatota</taxon>
        <taxon>Mollicutes</taxon>
        <taxon>Acholeplasmatales</taxon>
        <taxon>Acholeplasmataceae</taxon>
        <taxon>Candidatus Phytoplasma</taxon>
        <taxon>16SrVI (Clover proliferation group)</taxon>
    </lineage>
</organism>
<keyword evidence="1" id="KW-1133">Transmembrane helix</keyword>
<keyword evidence="3" id="KW-1185">Reference proteome</keyword>
<evidence type="ECO:0008006" key="4">
    <source>
        <dbReference type="Google" id="ProtNLM"/>
    </source>
</evidence>
<dbReference type="Gene3D" id="1.10.1760.20">
    <property type="match status" value="1"/>
</dbReference>
<name>A0ABT5LAT2_9MOLU</name>
<evidence type="ECO:0000256" key="1">
    <source>
        <dbReference type="SAM" id="Phobius"/>
    </source>
</evidence>
<dbReference type="EMBL" id="JANHJP010000002">
    <property type="protein sequence ID" value="MDC9031892.1"/>
    <property type="molecule type" value="Genomic_DNA"/>
</dbReference>